<dbReference type="PROSITE" id="PS00624">
    <property type="entry name" value="GMC_OXRED_2"/>
    <property type="match status" value="1"/>
</dbReference>
<protein>
    <recommendedName>
        <fullName evidence="4 5">Glucose-methanol-choline oxidoreductase N-terminal domain-containing protein</fullName>
    </recommendedName>
</protein>
<evidence type="ECO:0000256" key="3">
    <source>
        <dbReference type="RuleBase" id="RU003968"/>
    </source>
</evidence>
<dbReference type="InterPro" id="IPR036188">
    <property type="entry name" value="FAD/NAD-bd_sf"/>
</dbReference>
<dbReference type="InterPro" id="IPR012132">
    <property type="entry name" value="GMC_OxRdtase"/>
</dbReference>
<dbReference type="SUPFAM" id="SSF54373">
    <property type="entry name" value="FAD-linked reductases, C-terminal domain"/>
    <property type="match status" value="1"/>
</dbReference>
<keyword evidence="3" id="KW-0285">Flavoprotein</keyword>
<dbReference type="PROSITE" id="PS00623">
    <property type="entry name" value="GMC_OXRED_1"/>
    <property type="match status" value="1"/>
</dbReference>
<dbReference type="OrthoDB" id="269227at2759"/>
<dbReference type="GO" id="GO:0050660">
    <property type="term" value="F:flavin adenine dinucleotide binding"/>
    <property type="evidence" value="ECO:0007669"/>
    <property type="project" value="InterPro"/>
</dbReference>
<proteinExistence type="inferred from homology"/>
<evidence type="ECO:0000259" key="4">
    <source>
        <dbReference type="PROSITE" id="PS00623"/>
    </source>
</evidence>
<dbReference type="InterPro" id="IPR007867">
    <property type="entry name" value="GMC_OxRtase_C"/>
</dbReference>
<dbReference type="GO" id="GO:0016614">
    <property type="term" value="F:oxidoreductase activity, acting on CH-OH group of donors"/>
    <property type="evidence" value="ECO:0007669"/>
    <property type="project" value="InterPro"/>
</dbReference>
<evidence type="ECO:0000313" key="6">
    <source>
        <dbReference type="EMBL" id="EFX84142.1"/>
    </source>
</evidence>
<dbReference type="PIRSF" id="PIRSF000137">
    <property type="entry name" value="Alcohol_oxidase"/>
    <property type="match status" value="1"/>
</dbReference>
<gene>
    <name evidence="6" type="ORF">DAPPUDRAFT_47585</name>
</gene>
<dbReference type="Gene3D" id="3.30.560.10">
    <property type="entry name" value="Glucose Oxidase, domain 3"/>
    <property type="match status" value="1"/>
</dbReference>
<dbReference type="HOGENOM" id="CLU_002865_7_0_1"/>
<dbReference type="PhylomeDB" id="E9G971"/>
<evidence type="ECO:0000256" key="1">
    <source>
        <dbReference type="ARBA" id="ARBA00010790"/>
    </source>
</evidence>
<dbReference type="Pfam" id="PF05199">
    <property type="entry name" value="GMC_oxred_C"/>
    <property type="match status" value="1"/>
</dbReference>
<feature type="domain" description="Glucose-methanol-choline oxidoreductase N-terminal" evidence="4">
    <location>
        <begin position="89"/>
        <end position="112"/>
    </location>
</feature>
<dbReference type="Pfam" id="PF00732">
    <property type="entry name" value="GMC_oxred_N"/>
    <property type="match status" value="1"/>
</dbReference>
<comment type="cofactor">
    <cofactor evidence="2">
        <name>FAD</name>
        <dbReference type="ChEBI" id="CHEBI:57692"/>
    </cofactor>
</comment>
<dbReference type="GO" id="GO:0016491">
    <property type="term" value="F:oxidoreductase activity"/>
    <property type="evidence" value="ECO:0000318"/>
    <property type="project" value="GO_Central"/>
</dbReference>
<dbReference type="InterPro" id="IPR000172">
    <property type="entry name" value="GMC_OxRdtase_N"/>
</dbReference>
<dbReference type="Proteomes" id="UP000000305">
    <property type="component" value="Unassembled WGS sequence"/>
</dbReference>
<comment type="similarity">
    <text evidence="1 3">Belongs to the GMC oxidoreductase family.</text>
</comment>
<dbReference type="PANTHER" id="PTHR11552:SF227">
    <property type="entry name" value="GLUCOSE DEHYDROGENASE [FAD, QUINONE]-LIKE PROTEIN"/>
    <property type="match status" value="1"/>
</dbReference>
<organism evidence="6 7">
    <name type="scientific">Daphnia pulex</name>
    <name type="common">Water flea</name>
    <dbReference type="NCBI Taxonomy" id="6669"/>
    <lineage>
        <taxon>Eukaryota</taxon>
        <taxon>Metazoa</taxon>
        <taxon>Ecdysozoa</taxon>
        <taxon>Arthropoda</taxon>
        <taxon>Crustacea</taxon>
        <taxon>Branchiopoda</taxon>
        <taxon>Diplostraca</taxon>
        <taxon>Cladocera</taxon>
        <taxon>Anomopoda</taxon>
        <taxon>Daphniidae</taxon>
        <taxon>Daphnia</taxon>
    </lineage>
</organism>
<feature type="non-terminal residue" evidence="6">
    <location>
        <position position="576"/>
    </location>
</feature>
<keyword evidence="2 3" id="KW-0274">FAD</keyword>
<accession>E9G971</accession>
<dbReference type="Gene3D" id="3.50.50.60">
    <property type="entry name" value="FAD/NAD(P)-binding domain"/>
    <property type="match status" value="1"/>
</dbReference>
<dbReference type="STRING" id="6669.E9G971"/>
<feature type="domain" description="Glucose-methanol-choline oxidoreductase N-terminal" evidence="5">
    <location>
        <begin position="265"/>
        <end position="279"/>
    </location>
</feature>
<dbReference type="InParanoid" id="E9G971"/>
<reference evidence="6 7" key="1">
    <citation type="journal article" date="2011" name="Science">
        <title>The ecoresponsive genome of Daphnia pulex.</title>
        <authorList>
            <person name="Colbourne J.K."/>
            <person name="Pfrender M.E."/>
            <person name="Gilbert D."/>
            <person name="Thomas W.K."/>
            <person name="Tucker A."/>
            <person name="Oakley T.H."/>
            <person name="Tokishita S."/>
            <person name="Aerts A."/>
            <person name="Arnold G.J."/>
            <person name="Basu M.K."/>
            <person name="Bauer D.J."/>
            <person name="Caceres C.E."/>
            <person name="Carmel L."/>
            <person name="Casola C."/>
            <person name="Choi J.H."/>
            <person name="Detter J.C."/>
            <person name="Dong Q."/>
            <person name="Dusheyko S."/>
            <person name="Eads B.D."/>
            <person name="Frohlich T."/>
            <person name="Geiler-Samerotte K.A."/>
            <person name="Gerlach D."/>
            <person name="Hatcher P."/>
            <person name="Jogdeo S."/>
            <person name="Krijgsveld J."/>
            <person name="Kriventseva E.V."/>
            <person name="Kultz D."/>
            <person name="Laforsch C."/>
            <person name="Lindquist E."/>
            <person name="Lopez J."/>
            <person name="Manak J.R."/>
            <person name="Muller J."/>
            <person name="Pangilinan J."/>
            <person name="Patwardhan R.P."/>
            <person name="Pitluck S."/>
            <person name="Pritham E.J."/>
            <person name="Rechtsteiner A."/>
            <person name="Rho M."/>
            <person name="Rogozin I.B."/>
            <person name="Sakarya O."/>
            <person name="Salamov A."/>
            <person name="Schaack S."/>
            <person name="Shapiro H."/>
            <person name="Shiga Y."/>
            <person name="Skalitzky C."/>
            <person name="Smith Z."/>
            <person name="Souvorov A."/>
            <person name="Sung W."/>
            <person name="Tang Z."/>
            <person name="Tsuchiya D."/>
            <person name="Tu H."/>
            <person name="Vos H."/>
            <person name="Wang M."/>
            <person name="Wolf Y.I."/>
            <person name="Yamagata H."/>
            <person name="Yamada T."/>
            <person name="Ye Y."/>
            <person name="Shaw J.R."/>
            <person name="Andrews J."/>
            <person name="Crease T.J."/>
            <person name="Tang H."/>
            <person name="Lucas S.M."/>
            <person name="Robertson H.M."/>
            <person name="Bork P."/>
            <person name="Koonin E.V."/>
            <person name="Zdobnov E.M."/>
            <person name="Grigoriev I.V."/>
            <person name="Lynch M."/>
            <person name="Boore J.L."/>
        </authorList>
    </citation>
    <scope>NUCLEOTIDE SEQUENCE [LARGE SCALE GENOMIC DNA]</scope>
</reference>
<dbReference type="OMA" id="KRWTTFM"/>
<dbReference type="KEGG" id="dpx:DAPPUDRAFT_47585"/>
<feature type="binding site" evidence="2">
    <location>
        <position position="228"/>
    </location>
    <ligand>
        <name>FAD</name>
        <dbReference type="ChEBI" id="CHEBI:57692"/>
    </ligand>
</feature>
<dbReference type="eggNOG" id="KOG1238">
    <property type="taxonomic scope" value="Eukaryota"/>
</dbReference>
<evidence type="ECO:0000259" key="5">
    <source>
        <dbReference type="PROSITE" id="PS00624"/>
    </source>
</evidence>
<dbReference type="PANTHER" id="PTHR11552">
    <property type="entry name" value="GLUCOSE-METHANOL-CHOLINE GMC OXIDOREDUCTASE"/>
    <property type="match status" value="1"/>
</dbReference>
<evidence type="ECO:0000313" key="7">
    <source>
        <dbReference type="Proteomes" id="UP000000305"/>
    </source>
</evidence>
<dbReference type="SUPFAM" id="SSF51905">
    <property type="entry name" value="FAD/NAD(P)-binding domain"/>
    <property type="match status" value="1"/>
</dbReference>
<dbReference type="AlphaFoldDB" id="E9G971"/>
<keyword evidence="7" id="KW-1185">Reference proteome</keyword>
<evidence type="ECO:0000256" key="2">
    <source>
        <dbReference type="PIRSR" id="PIRSR000137-2"/>
    </source>
</evidence>
<dbReference type="EMBL" id="GL732535">
    <property type="protein sequence ID" value="EFX84142.1"/>
    <property type="molecule type" value="Genomic_DNA"/>
</dbReference>
<name>E9G971_DAPPU</name>
<sequence length="576" mass="63652">IALQTFLSEYDFIVIGAGSAGAVVANRLTEVSDWNVLLLEAGGDEGLMTDIPGAVQLLQRTSIDWQYKTVAQTKSCLGFNDNKCNWPRGKILGGSSVLNYMLYVRGNKRDYDSWAVDNPGWSYDDVLPYFIKSEDNRNPYIAANTKYHGTGGYLTVQEPVWTTPLAAAFVEAGVELGYENNDGNAAQQTGFMLAQATNRRGHRCSTAKAFLRPVRHRSNLFISMHSRVLKIIIDPITKQATAVRFEKNGQVYQIQATKEIILSSGSVNSPQLLMLSGIGPEDHLKSLNIPVIKSLPVGDNLQDHIALGGMVFTIDKPFGTVESRYYTLPVLLNYAINSAGPMASLGGCEGLAWIKTKYADQTIDFPDIEFHFVSGTPASDSGTTIHLNNGVRPDIWESYYKPVLDKDMWQVIPMLLRPKSRGTIRLASSDPYAPPVIDPQYFTDKDDLDLKTIIEGTKLGLALSKTEAFTKLGTKFYDKIFPGCEDFTPWTDDYWGCFIRHYSSTIYHPAGTCKMGKEDDPAAVVDSQLRVYGIKGLRVVDCSIMPNVVSGNTNAPTIMIGEKASDMIKADWLGRK</sequence>